<comment type="caution">
    <text evidence="11">The sequence shown here is derived from an EMBL/GenBank/DDBJ whole genome shotgun (WGS) entry which is preliminary data.</text>
</comment>
<evidence type="ECO:0000256" key="10">
    <source>
        <dbReference type="ARBA" id="ARBA00038150"/>
    </source>
</evidence>
<keyword evidence="5" id="KW-0812">Transmembrane</keyword>
<keyword evidence="12" id="KW-1185">Reference proteome</keyword>
<name>A0AAV4EQ67_9GAST</name>
<reference evidence="11 12" key="1">
    <citation type="journal article" date="2021" name="Elife">
        <title>Chloroplast acquisition without the gene transfer in kleptoplastic sea slugs, Plakobranchus ocellatus.</title>
        <authorList>
            <person name="Maeda T."/>
            <person name="Takahashi S."/>
            <person name="Yoshida T."/>
            <person name="Shimamura S."/>
            <person name="Takaki Y."/>
            <person name="Nagai Y."/>
            <person name="Toyoda A."/>
            <person name="Suzuki Y."/>
            <person name="Arimoto A."/>
            <person name="Ishii H."/>
            <person name="Satoh N."/>
            <person name="Nishiyama T."/>
            <person name="Hasebe M."/>
            <person name="Maruyama T."/>
            <person name="Minagawa J."/>
            <person name="Obokata J."/>
            <person name="Shigenobu S."/>
        </authorList>
    </citation>
    <scope>NUCLEOTIDE SEQUENCE [LARGE SCALE GENOMIC DNA]</scope>
</reference>
<evidence type="ECO:0000313" key="11">
    <source>
        <dbReference type="EMBL" id="GFR62346.1"/>
    </source>
</evidence>
<keyword evidence="8" id="KW-0472">Membrane</keyword>
<evidence type="ECO:0000256" key="6">
    <source>
        <dbReference type="ARBA" id="ARBA00022968"/>
    </source>
</evidence>
<dbReference type="InterPro" id="IPR003406">
    <property type="entry name" value="Glyco_trans_14"/>
</dbReference>
<keyword evidence="6" id="KW-0735">Signal-anchor</keyword>
<evidence type="ECO:0000256" key="5">
    <source>
        <dbReference type="ARBA" id="ARBA00022692"/>
    </source>
</evidence>
<protein>
    <submittedName>
        <fullName evidence="11">Beta-1,3-galactosyl-O-glycosyl-glycoprotein beta-1,6-N-acetylglucosaminyltransferase-like</fullName>
    </submittedName>
</protein>
<dbReference type="Proteomes" id="UP000762676">
    <property type="component" value="Unassembled WGS sequence"/>
</dbReference>
<proteinExistence type="inferred from homology"/>
<evidence type="ECO:0000256" key="3">
    <source>
        <dbReference type="ARBA" id="ARBA00022676"/>
    </source>
</evidence>
<keyword evidence="3" id="KW-0328">Glycosyltransferase</keyword>
<accession>A0AAV4EQ67</accession>
<gene>
    <name evidence="11" type="ORF">ElyMa_001869700</name>
</gene>
<evidence type="ECO:0000256" key="2">
    <source>
        <dbReference type="ARBA" id="ARBA00004922"/>
    </source>
</evidence>
<comment type="pathway">
    <text evidence="2">Protein modification; protein glycosylation.</text>
</comment>
<sequence>MRIVKCSAYGSFSRQFVQFVLTSRLAKDLLEWSRQVYSPDESYWCMLNYNRIEPAPGGHSGNPDDNPWLSSYSVWKGEKYQCHTVFIRRVCIFSPSDLPFLASLPSLFANKLMISYQPAALHCLDQRIFNKTLSRTPIDKAMYEDLLKNRHHRGNDTLFEKISGLV</sequence>
<evidence type="ECO:0000256" key="8">
    <source>
        <dbReference type="ARBA" id="ARBA00023136"/>
    </source>
</evidence>
<evidence type="ECO:0000256" key="7">
    <source>
        <dbReference type="ARBA" id="ARBA00022989"/>
    </source>
</evidence>
<dbReference type="GO" id="GO:0008375">
    <property type="term" value="F:acetylglucosaminyltransferase activity"/>
    <property type="evidence" value="ECO:0007669"/>
    <property type="project" value="TreeGrafter"/>
</dbReference>
<evidence type="ECO:0000256" key="4">
    <source>
        <dbReference type="ARBA" id="ARBA00022679"/>
    </source>
</evidence>
<evidence type="ECO:0000256" key="9">
    <source>
        <dbReference type="ARBA" id="ARBA00023180"/>
    </source>
</evidence>
<comment type="similarity">
    <text evidence="10">Belongs to the glycosyltransferase 14 family.</text>
</comment>
<evidence type="ECO:0000313" key="12">
    <source>
        <dbReference type="Proteomes" id="UP000762676"/>
    </source>
</evidence>
<dbReference type="EMBL" id="BMAT01003789">
    <property type="protein sequence ID" value="GFR62346.1"/>
    <property type="molecule type" value="Genomic_DNA"/>
</dbReference>
<dbReference type="GO" id="GO:0016020">
    <property type="term" value="C:membrane"/>
    <property type="evidence" value="ECO:0007669"/>
    <property type="project" value="UniProtKB-SubCell"/>
</dbReference>
<keyword evidence="7" id="KW-1133">Transmembrane helix</keyword>
<comment type="subcellular location">
    <subcellularLocation>
        <location evidence="1">Membrane</location>
        <topology evidence="1">Single-pass type II membrane protein</topology>
    </subcellularLocation>
</comment>
<evidence type="ECO:0000256" key="1">
    <source>
        <dbReference type="ARBA" id="ARBA00004606"/>
    </source>
</evidence>
<keyword evidence="9" id="KW-0325">Glycoprotein</keyword>
<dbReference type="Pfam" id="PF02485">
    <property type="entry name" value="Branch"/>
    <property type="match status" value="1"/>
</dbReference>
<keyword evidence="4" id="KW-0808">Transferase</keyword>
<dbReference type="AlphaFoldDB" id="A0AAV4EQ67"/>
<organism evidence="11 12">
    <name type="scientific">Elysia marginata</name>
    <dbReference type="NCBI Taxonomy" id="1093978"/>
    <lineage>
        <taxon>Eukaryota</taxon>
        <taxon>Metazoa</taxon>
        <taxon>Spiralia</taxon>
        <taxon>Lophotrochozoa</taxon>
        <taxon>Mollusca</taxon>
        <taxon>Gastropoda</taxon>
        <taxon>Heterobranchia</taxon>
        <taxon>Euthyneura</taxon>
        <taxon>Panpulmonata</taxon>
        <taxon>Sacoglossa</taxon>
        <taxon>Placobranchoidea</taxon>
        <taxon>Plakobranchidae</taxon>
        <taxon>Elysia</taxon>
    </lineage>
</organism>
<dbReference type="PANTHER" id="PTHR19297:SF191">
    <property type="entry name" value="PROTEIN XYLOSYLTRANSFERASE"/>
    <property type="match status" value="1"/>
</dbReference>
<dbReference type="PANTHER" id="PTHR19297">
    <property type="entry name" value="GLYCOSYLTRANSFERASE 14 FAMILY MEMBER"/>
    <property type="match status" value="1"/>
</dbReference>